<dbReference type="AlphaFoldDB" id="A0AAV3T4I7"/>
<evidence type="ECO:0000259" key="1">
    <source>
        <dbReference type="Pfam" id="PF25912"/>
    </source>
</evidence>
<evidence type="ECO:0000313" key="3">
    <source>
        <dbReference type="Proteomes" id="UP001500194"/>
    </source>
</evidence>
<dbReference type="InterPro" id="IPR058270">
    <property type="entry name" value="DUF7964"/>
</dbReference>
<proteinExistence type="predicted"/>
<comment type="caution">
    <text evidence="2">The sequence shown here is derived from an EMBL/GenBank/DDBJ whole genome shotgun (WGS) entry which is preliminary data.</text>
</comment>
<feature type="domain" description="DUF7964" evidence="1">
    <location>
        <begin position="3"/>
        <end position="83"/>
    </location>
</feature>
<sequence>MGEVAALNESDAFELVVPVEREEAVRAESMEEVTVSEAVVLVTESWAKAVVLDNGWSVVESVGLDGVDDRTEALLECERAIEDARLPGERAN</sequence>
<name>A0AAV3T4I7_9EURY</name>
<dbReference type="EMBL" id="BAAADU010000002">
    <property type="protein sequence ID" value="GAA0659707.1"/>
    <property type="molecule type" value="Genomic_DNA"/>
</dbReference>
<dbReference type="Pfam" id="PF25912">
    <property type="entry name" value="DUF7964"/>
    <property type="match status" value="1"/>
</dbReference>
<dbReference type="Proteomes" id="UP001500194">
    <property type="component" value="Unassembled WGS sequence"/>
</dbReference>
<protein>
    <recommendedName>
        <fullName evidence="1">DUF7964 domain-containing protein</fullName>
    </recommendedName>
</protein>
<evidence type="ECO:0000313" key="2">
    <source>
        <dbReference type="EMBL" id="GAA0659707.1"/>
    </source>
</evidence>
<gene>
    <name evidence="2" type="ORF">GCM10009019_25370</name>
</gene>
<organism evidence="2 3">
    <name type="scientific">Salarchaeum japonicum</name>
    <dbReference type="NCBI Taxonomy" id="555573"/>
    <lineage>
        <taxon>Archaea</taxon>
        <taxon>Methanobacteriati</taxon>
        <taxon>Methanobacteriota</taxon>
        <taxon>Stenosarchaea group</taxon>
        <taxon>Halobacteria</taxon>
        <taxon>Halobacteriales</taxon>
        <taxon>Halobacteriaceae</taxon>
    </lineage>
</organism>
<reference evidence="2 3" key="1">
    <citation type="journal article" date="2019" name="Int. J. Syst. Evol. Microbiol.">
        <title>The Global Catalogue of Microorganisms (GCM) 10K type strain sequencing project: providing services to taxonomists for standard genome sequencing and annotation.</title>
        <authorList>
            <consortium name="The Broad Institute Genomics Platform"/>
            <consortium name="The Broad Institute Genome Sequencing Center for Infectious Disease"/>
            <person name="Wu L."/>
            <person name="Ma J."/>
        </authorList>
    </citation>
    <scope>NUCLEOTIDE SEQUENCE [LARGE SCALE GENOMIC DNA]</scope>
    <source>
        <strain evidence="2 3">JCM 16327</strain>
    </source>
</reference>
<keyword evidence="3" id="KW-1185">Reference proteome</keyword>
<accession>A0AAV3T4I7</accession>